<dbReference type="GO" id="GO:0003700">
    <property type="term" value="F:DNA-binding transcription factor activity"/>
    <property type="evidence" value="ECO:0007669"/>
    <property type="project" value="TreeGrafter"/>
</dbReference>
<gene>
    <name evidence="2" type="ORF">GII30_17390</name>
</gene>
<dbReference type="AlphaFoldDB" id="A0A857KMB2"/>
<dbReference type="PROSITE" id="PS50977">
    <property type="entry name" value="HTH_TETR_2"/>
    <property type="match status" value="1"/>
</dbReference>
<dbReference type="InterPro" id="IPR036271">
    <property type="entry name" value="Tet_transcr_reg_TetR-rel_C_sf"/>
</dbReference>
<evidence type="ECO:0000313" key="2">
    <source>
        <dbReference type="EMBL" id="QHN40682.1"/>
    </source>
</evidence>
<dbReference type="InterPro" id="IPR041490">
    <property type="entry name" value="KstR2_TetR_C"/>
</dbReference>
<dbReference type="PANTHER" id="PTHR30055:SF200">
    <property type="entry name" value="HTH-TYPE TRANSCRIPTIONAL REPRESSOR BDCR"/>
    <property type="match status" value="1"/>
</dbReference>
<dbReference type="Gene3D" id="1.10.357.10">
    <property type="entry name" value="Tetracycline Repressor, domain 2"/>
    <property type="match status" value="1"/>
</dbReference>
<reference evidence="2" key="1">
    <citation type="journal article" date="2021" name="Nat. Microbiol.">
        <title>Cocultivation of an ultrasmall environmental parasitic bacterium with lytic ability against bacteria associated with wastewater foams.</title>
        <authorList>
            <person name="Batinovic S."/>
            <person name="Rose J.J.A."/>
            <person name="Ratcliffe J."/>
            <person name="Seviour R.J."/>
            <person name="Petrovski S."/>
        </authorList>
    </citation>
    <scope>NUCLEOTIDE SEQUENCE</scope>
    <source>
        <strain evidence="2">CON44</strain>
    </source>
</reference>
<sequence>MRQSEADDVAGGYGAEKVGAEKFGAEGYPAPYVSDSAAAARMRRAAVEMFARDGFGGTSTRQIAKHLNLSPAAMYPHYKSKEELLFAIAVDGHGQILAELRSVDAAASGDGPGPRLRAVVAAFAGWQARHHEHAKVVQYEMHALAPEHFRVVARMRRDTVAIIEGIVLEGIQSGDFTVDNPDDAVLAISSLCVDVCRWFPSRTHSDPDALGTAYADLVLRMVT</sequence>
<evidence type="ECO:0000256" key="1">
    <source>
        <dbReference type="ARBA" id="ARBA00023125"/>
    </source>
</evidence>
<dbReference type="InterPro" id="IPR050109">
    <property type="entry name" value="HTH-type_TetR-like_transc_reg"/>
</dbReference>
<dbReference type="SUPFAM" id="SSF48498">
    <property type="entry name" value="Tetracyclin repressor-like, C-terminal domain"/>
    <property type="match status" value="1"/>
</dbReference>
<dbReference type="Pfam" id="PF00440">
    <property type="entry name" value="TetR_N"/>
    <property type="match status" value="1"/>
</dbReference>
<organism evidence="2">
    <name type="scientific">Gordonia amarae</name>
    <dbReference type="NCBI Taxonomy" id="36821"/>
    <lineage>
        <taxon>Bacteria</taxon>
        <taxon>Bacillati</taxon>
        <taxon>Actinomycetota</taxon>
        <taxon>Actinomycetes</taxon>
        <taxon>Mycobacteriales</taxon>
        <taxon>Gordoniaceae</taxon>
        <taxon>Gordonia</taxon>
    </lineage>
</organism>
<name>A0A857KMB2_9ACTN</name>
<dbReference type="GO" id="GO:0000976">
    <property type="term" value="F:transcription cis-regulatory region binding"/>
    <property type="evidence" value="ECO:0007669"/>
    <property type="project" value="TreeGrafter"/>
</dbReference>
<proteinExistence type="predicted"/>
<dbReference type="PRINTS" id="PR00455">
    <property type="entry name" value="HTHTETR"/>
</dbReference>
<dbReference type="InterPro" id="IPR001647">
    <property type="entry name" value="HTH_TetR"/>
</dbReference>
<protein>
    <submittedName>
        <fullName evidence="2">TetR family transcriptional regulator</fullName>
    </submittedName>
</protein>
<dbReference type="Pfam" id="PF17932">
    <property type="entry name" value="TetR_C_24"/>
    <property type="match status" value="1"/>
</dbReference>
<dbReference type="PANTHER" id="PTHR30055">
    <property type="entry name" value="HTH-TYPE TRANSCRIPTIONAL REGULATOR RUTR"/>
    <property type="match status" value="1"/>
</dbReference>
<dbReference type="SUPFAM" id="SSF46689">
    <property type="entry name" value="Homeodomain-like"/>
    <property type="match status" value="1"/>
</dbReference>
<dbReference type="EMBL" id="CP045810">
    <property type="protein sequence ID" value="QHN40682.1"/>
    <property type="molecule type" value="Genomic_DNA"/>
</dbReference>
<accession>A0A857KMB2</accession>
<dbReference type="InterPro" id="IPR009057">
    <property type="entry name" value="Homeodomain-like_sf"/>
</dbReference>
<keyword evidence="1" id="KW-0238">DNA-binding</keyword>